<reference evidence="12" key="1">
    <citation type="journal article" date="2020" name="Stud. Mycol.">
        <title>101 Dothideomycetes genomes: a test case for predicting lifestyles and emergence of pathogens.</title>
        <authorList>
            <person name="Haridas S."/>
            <person name="Albert R."/>
            <person name="Binder M."/>
            <person name="Bloem J."/>
            <person name="Labutti K."/>
            <person name="Salamov A."/>
            <person name="Andreopoulos B."/>
            <person name="Baker S."/>
            <person name="Barry K."/>
            <person name="Bills G."/>
            <person name="Bluhm B."/>
            <person name="Cannon C."/>
            <person name="Castanera R."/>
            <person name="Culley D."/>
            <person name="Daum C."/>
            <person name="Ezra D."/>
            <person name="Gonzalez J."/>
            <person name="Henrissat B."/>
            <person name="Kuo A."/>
            <person name="Liang C."/>
            <person name="Lipzen A."/>
            <person name="Lutzoni F."/>
            <person name="Magnuson J."/>
            <person name="Mondo S."/>
            <person name="Nolan M."/>
            <person name="Ohm R."/>
            <person name="Pangilinan J."/>
            <person name="Park H.-J."/>
            <person name="Ramirez L."/>
            <person name="Alfaro M."/>
            <person name="Sun H."/>
            <person name="Tritt A."/>
            <person name="Yoshinaga Y."/>
            <person name="Zwiers L.-H."/>
            <person name="Turgeon B."/>
            <person name="Goodwin S."/>
            <person name="Spatafora J."/>
            <person name="Crous P."/>
            <person name="Grigoriev I."/>
        </authorList>
    </citation>
    <scope>NUCLEOTIDE SEQUENCE</scope>
    <source>
        <strain evidence="12">CBS 480.64</strain>
    </source>
</reference>
<dbReference type="PANTHER" id="PTHR21428:SF11">
    <property type="entry name" value="MEDIATOR OF RNA POLYMERASE II TRANSCRIPTION SUBUNIT 7"/>
    <property type="match status" value="1"/>
</dbReference>
<evidence type="ECO:0000256" key="11">
    <source>
        <dbReference type="SAM" id="MobiDB-lite"/>
    </source>
</evidence>
<dbReference type="Proteomes" id="UP000799421">
    <property type="component" value="Unassembled WGS sequence"/>
</dbReference>
<dbReference type="SUPFAM" id="SSF140718">
    <property type="entry name" value="Mediator hinge subcomplex-like"/>
    <property type="match status" value="1"/>
</dbReference>
<comment type="subcellular location">
    <subcellularLocation>
        <location evidence="1 10">Nucleus</location>
    </subcellularLocation>
</comment>
<dbReference type="EMBL" id="MU006058">
    <property type="protein sequence ID" value="KAF2857217.1"/>
    <property type="molecule type" value="Genomic_DNA"/>
</dbReference>
<protein>
    <recommendedName>
        <fullName evidence="4 10">Mediator of RNA polymerase II transcription subunit 7</fullName>
    </recommendedName>
</protein>
<dbReference type="GO" id="GO:0070847">
    <property type="term" value="C:core mediator complex"/>
    <property type="evidence" value="ECO:0007669"/>
    <property type="project" value="TreeGrafter"/>
</dbReference>
<feature type="non-terminal residue" evidence="12">
    <location>
        <position position="175"/>
    </location>
</feature>
<sequence length="175" mass="19210">LEPPPPPTDAKFSVFGVAHDLAAPPPSLANDADSELLYTDSAAVRLNPQRSLTALARSQLTTFLALIGRLSHDAEGHEVYTQDLAAITANMHDLINGYRPHQARETVILHMEEHIDQMRDDIRRIRDVGLRVRALLGQLTTDAAPPPETTANSHQEASAKQRTVNRQMAAWAALN</sequence>
<feature type="region of interest" description="Disordered" evidence="11">
    <location>
        <begin position="139"/>
        <end position="165"/>
    </location>
</feature>
<dbReference type="Gene3D" id="6.10.140.200">
    <property type="match status" value="1"/>
</dbReference>
<evidence type="ECO:0000256" key="2">
    <source>
        <dbReference type="ARBA" id="ARBA00009994"/>
    </source>
</evidence>
<evidence type="ECO:0000256" key="4">
    <source>
        <dbReference type="ARBA" id="ARBA00020631"/>
    </source>
</evidence>
<keyword evidence="5 10" id="KW-0805">Transcription regulation</keyword>
<dbReference type="Pfam" id="PF05983">
    <property type="entry name" value="Med7"/>
    <property type="match status" value="1"/>
</dbReference>
<gene>
    <name evidence="12" type="ORF">K470DRAFT_194383</name>
</gene>
<dbReference type="AlphaFoldDB" id="A0A6A7BQQ2"/>
<evidence type="ECO:0000256" key="10">
    <source>
        <dbReference type="RuleBase" id="RU364060"/>
    </source>
</evidence>
<evidence type="ECO:0000256" key="9">
    <source>
        <dbReference type="ARBA" id="ARBA00025687"/>
    </source>
</evidence>
<evidence type="ECO:0000256" key="7">
    <source>
        <dbReference type="ARBA" id="ARBA00023163"/>
    </source>
</evidence>
<keyword evidence="8 10" id="KW-0539">Nucleus</keyword>
<dbReference type="GO" id="GO:0006357">
    <property type="term" value="P:regulation of transcription by RNA polymerase II"/>
    <property type="evidence" value="ECO:0007669"/>
    <property type="project" value="InterPro"/>
</dbReference>
<dbReference type="GO" id="GO:0003712">
    <property type="term" value="F:transcription coregulator activity"/>
    <property type="evidence" value="ECO:0007669"/>
    <property type="project" value="InterPro"/>
</dbReference>
<comment type="function">
    <text evidence="9">Component of the Mediator complex, a coactivator involved in the regulated transcription of nearly all RNA polymerase II-dependent genes. Mediator functions as a bridge to convey information from gene-specific regulatory proteins to the basal RNA polymerase II transcription machinery. Mediator is recruited to promoters by direct interactions with regulatory proteins and serves as a scaffold for the assembly of a functional preinitiation complex with RNA polymerase II and the general transcription factors.</text>
</comment>
<comment type="similarity">
    <text evidence="2 10">Belongs to the Mediator complex subunit 7 family.</text>
</comment>
<dbReference type="OrthoDB" id="10253553at2759"/>
<evidence type="ECO:0000256" key="1">
    <source>
        <dbReference type="ARBA" id="ARBA00004123"/>
    </source>
</evidence>
<name>A0A6A7BQQ2_9PEZI</name>
<dbReference type="PANTHER" id="PTHR21428">
    <property type="entry name" value="MEDIATOR OF RNA POLYMERASE II TRANSCRIPTION SUBUNIT 7"/>
    <property type="match status" value="1"/>
</dbReference>
<evidence type="ECO:0000313" key="13">
    <source>
        <dbReference type="Proteomes" id="UP000799421"/>
    </source>
</evidence>
<keyword evidence="7 10" id="KW-0804">Transcription</keyword>
<evidence type="ECO:0000313" key="12">
    <source>
        <dbReference type="EMBL" id="KAF2857217.1"/>
    </source>
</evidence>
<proteinExistence type="inferred from homology"/>
<comment type="subunit">
    <text evidence="3 10">Component of the Mediator complex.</text>
</comment>
<evidence type="ECO:0000256" key="6">
    <source>
        <dbReference type="ARBA" id="ARBA00023159"/>
    </source>
</evidence>
<dbReference type="InterPro" id="IPR009244">
    <property type="entry name" value="Mediatior_Med7"/>
</dbReference>
<evidence type="ECO:0000256" key="5">
    <source>
        <dbReference type="ARBA" id="ARBA00023015"/>
    </source>
</evidence>
<dbReference type="InterPro" id="IPR037212">
    <property type="entry name" value="Med7/Med21-like"/>
</dbReference>
<feature type="compositionally biased region" description="Polar residues" evidence="11">
    <location>
        <begin position="152"/>
        <end position="165"/>
    </location>
</feature>
<evidence type="ECO:0000256" key="8">
    <source>
        <dbReference type="ARBA" id="ARBA00023242"/>
    </source>
</evidence>
<dbReference type="GO" id="GO:0016592">
    <property type="term" value="C:mediator complex"/>
    <property type="evidence" value="ECO:0007669"/>
    <property type="project" value="InterPro"/>
</dbReference>
<feature type="non-terminal residue" evidence="12">
    <location>
        <position position="1"/>
    </location>
</feature>
<organism evidence="12 13">
    <name type="scientific">Piedraia hortae CBS 480.64</name>
    <dbReference type="NCBI Taxonomy" id="1314780"/>
    <lineage>
        <taxon>Eukaryota</taxon>
        <taxon>Fungi</taxon>
        <taxon>Dikarya</taxon>
        <taxon>Ascomycota</taxon>
        <taxon>Pezizomycotina</taxon>
        <taxon>Dothideomycetes</taxon>
        <taxon>Dothideomycetidae</taxon>
        <taxon>Capnodiales</taxon>
        <taxon>Piedraiaceae</taxon>
        <taxon>Piedraia</taxon>
    </lineage>
</organism>
<dbReference type="InterPro" id="IPR044888">
    <property type="entry name" value="Mediatior_Med7_sf"/>
</dbReference>
<evidence type="ECO:0000256" key="3">
    <source>
        <dbReference type="ARBA" id="ARBA00011837"/>
    </source>
</evidence>
<keyword evidence="6 10" id="KW-0010">Activator</keyword>
<keyword evidence="13" id="KW-1185">Reference proteome</keyword>
<accession>A0A6A7BQQ2</accession>